<dbReference type="SUPFAM" id="SSF88659">
    <property type="entry name" value="Sigma3 and sigma4 domains of RNA polymerase sigma factors"/>
    <property type="match status" value="1"/>
</dbReference>
<dbReference type="Gene3D" id="1.10.1740.10">
    <property type="match status" value="1"/>
</dbReference>
<evidence type="ECO:0000259" key="5">
    <source>
        <dbReference type="Pfam" id="PF08281"/>
    </source>
</evidence>
<gene>
    <name evidence="6" type="ORF">A4R26_01895</name>
</gene>
<protein>
    <recommendedName>
        <fullName evidence="5">RNA polymerase sigma factor 70 region 4 type 2 domain-containing protein</fullName>
    </recommendedName>
</protein>
<evidence type="ECO:0000256" key="4">
    <source>
        <dbReference type="ARBA" id="ARBA00023163"/>
    </source>
</evidence>
<organism evidence="6 7">
    <name type="scientific">Niastella populi</name>
    <dbReference type="NCBI Taxonomy" id="550983"/>
    <lineage>
        <taxon>Bacteria</taxon>
        <taxon>Pseudomonadati</taxon>
        <taxon>Bacteroidota</taxon>
        <taxon>Chitinophagia</taxon>
        <taxon>Chitinophagales</taxon>
        <taxon>Chitinophagaceae</taxon>
        <taxon>Niastella</taxon>
    </lineage>
</organism>
<dbReference type="NCBIfam" id="TIGR02937">
    <property type="entry name" value="sigma70-ECF"/>
    <property type="match status" value="1"/>
</dbReference>
<dbReference type="AlphaFoldDB" id="A0A1V9GDS7"/>
<dbReference type="STRING" id="550983.A4R26_01895"/>
<proteinExistence type="inferred from homology"/>
<name>A0A1V9GDS7_9BACT</name>
<reference evidence="7" key="1">
    <citation type="submission" date="2016-04" db="EMBL/GenBank/DDBJ databases">
        <authorList>
            <person name="Chen L."/>
            <person name="Zhuang W."/>
            <person name="Wang G."/>
        </authorList>
    </citation>
    <scope>NUCLEOTIDE SEQUENCE [LARGE SCALE GENOMIC DNA]</scope>
    <source>
        <strain evidence="7">208</strain>
    </source>
</reference>
<dbReference type="PANTHER" id="PTHR43133">
    <property type="entry name" value="RNA POLYMERASE ECF-TYPE SIGMA FACTO"/>
    <property type="match status" value="1"/>
</dbReference>
<feature type="domain" description="RNA polymerase sigma factor 70 region 4 type 2" evidence="5">
    <location>
        <begin position="123"/>
        <end position="174"/>
    </location>
</feature>
<dbReference type="InterPro" id="IPR039425">
    <property type="entry name" value="RNA_pol_sigma-70-like"/>
</dbReference>
<dbReference type="InterPro" id="IPR013249">
    <property type="entry name" value="RNA_pol_sigma70_r4_t2"/>
</dbReference>
<evidence type="ECO:0000313" key="6">
    <source>
        <dbReference type="EMBL" id="OQP68576.1"/>
    </source>
</evidence>
<evidence type="ECO:0000256" key="1">
    <source>
        <dbReference type="ARBA" id="ARBA00010641"/>
    </source>
</evidence>
<comment type="caution">
    <text evidence="6">The sequence shown here is derived from an EMBL/GenBank/DDBJ whole genome shotgun (WGS) entry which is preliminary data.</text>
</comment>
<evidence type="ECO:0000313" key="7">
    <source>
        <dbReference type="Proteomes" id="UP000192276"/>
    </source>
</evidence>
<dbReference type="InterPro" id="IPR036388">
    <property type="entry name" value="WH-like_DNA-bd_sf"/>
</dbReference>
<dbReference type="InterPro" id="IPR013325">
    <property type="entry name" value="RNA_pol_sigma_r2"/>
</dbReference>
<keyword evidence="3" id="KW-0731">Sigma factor</keyword>
<dbReference type="Proteomes" id="UP000192276">
    <property type="component" value="Unassembled WGS sequence"/>
</dbReference>
<dbReference type="InterPro" id="IPR014284">
    <property type="entry name" value="RNA_pol_sigma-70_dom"/>
</dbReference>
<dbReference type="EMBL" id="LWBP01000001">
    <property type="protein sequence ID" value="OQP68576.1"/>
    <property type="molecule type" value="Genomic_DNA"/>
</dbReference>
<dbReference type="SUPFAM" id="SSF88946">
    <property type="entry name" value="Sigma2 domain of RNA polymerase sigma factors"/>
    <property type="match status" value="1"/>
</dbReference>
<dbReference type="GO" id="GO:0016987">
    <property type="term" value="F:sigma factor activity"/>
    <property type="evidence" value="ECO:0007669"/>
    <property type="project" value="UniProtKB-KW"/>
</dbReference>
<keyword evidence="7" id="KW-1185">Reference proteome</keyword>
<keyword evidence="2" id="KW-0805">Transcription regulation</keyword>
<dbReference type="GO" id="GO:0003677">
    <property type="term" value="F:DNA binding"/>
    <property type="evidence" value="ECO:0007669"/>
    <property type="project" value="InterPro"/>
</dbReference>
<evidence type="ECO:0000256" key="3">
    <source>
        <dbReference type="ARBA" id="ARBA00023082"/>
    </source>
</evidence>
<comment type="similarity">
    <text evidence="1">Belongs to the sigma-70 factor family. ECF subfamily.</text>
</comment>
<accession>A0A1V9GDS7</accession>
<dbReference type="GO" id="GO:0006352">
    <property type="term" value="P:DNA-templated transcription initiation"/>
    <property type="evidence" value="ECO:0007669"/>
    <property type="project" value="InterPro"/>
</dbReference>
<dbReference type="OrthoDB" id="1097528at2"/>
<dbReference type="RefSeq" id="WP_081159192.1">
    <property type="nucleotide sequence ID" value="NZ_LWBP01000001.1"/>
</dbReference>
<dbReference type="PANTHER" id="PTHR43133:SF46">
    <property type="entry name" value="RNA POLYMERASE SIGMA-70 FACTOR ECF SUBFAMILY"/>
    <property type="match status" value="1"/>
</dbReference>
<dbReference type="Pfam" id="PF08281">
    <property type="entry name" value="Sigma70_r4_2"/>
    <property type="match status" value="1"/>
</dbReference>
<evidence type="ECO:0000256" key="2">
    <source>
        <dbReference type="ARBA" id="ARBA00023015"/>
    </source>
</evidence>
<sequence>MDYQLLADDVLLKLLKISDELAYKEIYLRYWRKLYISAVSKTNSKEVAEDILQSVFTDLWDRRERHNIINIAAYLETAVKYQVINYIKSAISKRARHTGLSELQSSEESTADLTLLVRELNTAIDKAISQLPQKTQTIFRLSRFEKQSNKDISRIMHLSEKAVEYHITQSLKLLRLNLQDFIFISIIFLLYI</sequence>
<keyword evidence="4" id="KW-0804">Transcription</keyword>
<dbReference type="Gene3D" id="1.10.10.10">
    <property type="entry name" value="Winged helix-like DNA-binding domain superfamily/Winged helix DNA-binding domain"/>
    <property type="match status" value="1"/>
</dbReference>
<dbReference type="InterPro" id="IPR013324">
    <property type="entry name" value="RNA_pol_sigma_r3/r4-like"/>
</dbReference>